<feature type="region of interest" description="Disordered" evidence="4">
    <location>
        <begin position="1075"/>
        <end position="1115"/>
    </location>
</feature>
<reference evidence="6 7" key="1">
    <citation type="submission" date="2019-06" db="EMBL/GenBank/DDBJ databases">
        <title>Persicimonas caeni gen. nov., sp. nov., a predatory bacterium isolated from solar saltern.</title>
        <authorList>
            <person name="Wang S."/>
        </authorList>
    </citation>
    <scope>NUCLEOTIDE SEQUENCE [LARGE SCALE GENOMIC DNA]</scope>
    <source>
        <strain evidence="6 7">YN101</strain>
    </source>
</reference>
<keyword evidence="2" id="KW-0677">Repeat</keyword>
<dbReference type="InterPro" id="IPR059226">
    <property type="entry name" value="Choice_anch_Q_dom"/>
</dbReference>
<evidence type="ECO:0000256" key="5">
    <source>
        <dbReference type="SAM" id="SignalP"/>
    </source>
</evidence>
<dbReference type="PANTHER" id="PTHR38934">
    <property type="entry name" value="HYPHALLY REGULATED CELL WALL PROTEIN 1"/>
    <property type="match status" value="1"/>
</dbReference>
<evidence type="ECO:0000313" key="6">
    <source>
        <dbReference type="EMBL" id="QDG49477.1"/>
    </source>
</evidence>
<dbReference type="InterPro" id="IPR024038">
    <property type="entry name" value="MYXO-CTERM"/>
</dbReference>
<dbReference type="SMART" id="SM00710">
    <property type="entry name" value="PbH1"/>
    <property type="match status" value="7"/>
</dbReference>
<dbReference type="NCBIfam" id="NF041518">
    <property type="entry name" value="choice_anch_Q"/>
    <property type="match status" value="1"/>
</dbReference>
<dbReference type="InterPro" id="IPR011050">
    <property type="entry name" value="Pectin_lyase_fold/virulence"/>
</dbReference>
<accession>A0A4Y6PN79</accession>
<dbReference type="EMBL" id="CP041186">
    <property type="protein sequence ID" value="QDG49477.1"/>
    <property type="molecule type" value="Genomic_DNA"/>
</dbReference>
<name>A0A4Y6PN79_PERCE</name>
<dbReference type="InterPro" id="IPR011936">
    <property type="entry name" value="Myxo_disulph_rpt"/>
</dbReference>
<dbReference type="SUPFAM" id="SSF51126">
    <property type="entry name" value="Pectin lyase-like"/>
    <property type="match status" value="2"/>
</dbReference>
<accession>A0A5B8Y0N0</accession>
<keyword evidence="1 5" id="KW-0732">Signal</keyword>
<evidence type="ECO:0000313" key="7">
    <source>
        <dbReference type="Proteomes" id="UP000315995"/>
    </source>
</evidence>
<feature type="chain" id="PRO_5030106111" evidence="5">
    <location>
        <begin position="31"/>
        <end position="1158"/>
    </location>
</feature>
<dbReference type="Proteomes" id="UP000315995">
    <property type="component" value="Chromosome"/>
</dbReference>
<organism evidence="6 7">
    <name type="scientific">Persicimonas caeni</name>
    <dbReference type="NCBI Taxonomy" id="2292766"/>
    <lineage>
        <taxon>Bacteria</taxon>
        <taxon>Deltaproteobacteria</taxon>
        <taxon>Bradymonadales</taxon>
        <taxon>Bradymonadaceae</taxon>
        <taxon>Persicimonas</taxon>
    </lineage>
</organism>
<feature type="compositionally biased region" description="Gly residues" evidence="4">
    <location>
        <begin position="1075"/>
        <end position="1090"/>
    </location>
</feature>
<feature type="compositionally biased region" description="Gly residues" evidence="4">
    <location>
        <begin position="1099"/>
        <end position="1111"/>
    </location>
</feature>
<dbReference type="PANTHER" id="PTHR38934:SF6">
    <property type="entry name" value="CHROMOSOME UNDETERMINED SCAFFOLD_176, WHOLE GENOME SHOTGUN SEQUENCE"/>
    <property type="match status" value="1"/>
</dbReference>
<keyword evidence="3" id="KW-1015">Disulfide bond</keyword>
<dbReference type="Pfam" id="PF13948">
    <property type="entry name" value="DUF4215"/>
    <property type="match status" value="2"/>
</dbReference>
<evidence type="ECO:0000256" key="2">
    <source>
        <dbReference type="ARBA" id="ARBA00022737"/>
    </source>
</evidence>
<dbReference type="InterPro" id="IPR006626">
    <property type="entry name" value="PbH1"/>
</dbReference>
<sequence length="1158" mass="116683">MDDRVVNRGKLWAGVAAVAGLTLVSASASAQTTIPGGNLGNQTWTQSNSPYIIQGDATVQAGATLTIEAGVEVRFSTSDNLGSGRDTSRPELTVAGSIDVNGTANSPVVFRSNVGSNAGSWYGIILTSTTTSASFDHARVEHGVDGLTTDAPGTTFTANHLILQNNSSDGLVIDAGTPSLNDVATLNNGAKGVTIASSAAATLTRLRSRGNSNGISITQTSATPQDTVLDYATVWSNSGDGVYLGGSGSYSRSVKVRNSIVVENGLDGIEKYYYSDSSVDITYSNVWGNGDDYDDTSPGTGSFGCNPLFVSPTDATLTERSPARKSSDVGTDLGALAYAGAPTPGLYGTLWEDTVLDAAGSPYTIDGDLAVGEGYTLTIESGAELRFNAGDTMQCGRDSSLGELKVDGTLVVQGTLSTPAVLRGASTSSGAWWGIDVREGGTANISGADIANAVNGVSHNSSTTLQLSYTDIHDGSGAGIDLSRGSAMLDGVKSYRNSKGLQVDSAAWFEATNMVLAQNQNGVQVTQTSSTPQSSTIHSSTIDGNSGDGVYLGGSGSYSRSLKIINSNVTNNGLDGIEKYYYSDSSVDITYSNVWSNGDDYDDTSAGTGCISANPFYTDTANLDYSLMMGSVCIDAGDGATAPDHDALGNARPADGDGVNGAAYDIGAYEYGAASQCGDGNTGPGEVCDDGANNGSYGYCLSDCSGLGARCGDGTVQSSHETCDDGADNGSYGFCNNTCDGQAAYCGDGTVNGNETCDDGSNNGSYGYCLGDCSDMGPYCGDDTINGNETCDDGSNNGSPGYCNANCTGQVASCGDGQVQSGEACDDGANNGQYGYCAADCSGPGPSCGDGTVNGNEACDDGNLSNTDDCLNTCEAPTCGDGYVHAEVEECDDANNDNTDACVEGCVAAVCGDSYVHQGVEGCDDGNDDNTDGCTDGCTLVSCGDGQVQPGEECDDGNSSNLDNCLNTCVRSSCGDGHQQPGEACDDGNDADNDACLSTCRNAACGDGIVHDGVEECDDGNGSNTDSCLVTCEAATCGDGYLEADVEECDDGNTDNGDGCSSACVVEAGDDVGTGGDAGTGADAGTGGDAGIDSDAGGADAGTGGDVGDGTGNVDQNAGAADEGCGCSSTSDSPAPGNAVYLGLVVLGLAGARLRRRR</sequence>
<gene>
    <name evidence="6" type="ORF">FIV42_01595</name>
</gene>
<dbReference type="OrthoDB" id="5502550at2"/>
<proteinExistence type="predicted"/>
<dbReference type="AlphaFoldDB" id="A0A4Y6PN79"/>
<protein>
    <submittedName>
        <fullName evidence="6">DUF4215 domain-containing protein</fullName>
    </submittedName>
</protein>
<keyword evidence="7" id="KW-1185">Reference proteome</keyword>
<dbReference type="RefSeq" id="WP_141195974.1">
    <property type="nucleotide sequence ID" value="NZ_CP041186.1"/>
</dbReference>
<evidence type="ECO:0000256" key="1">
    <source>
        <dbReference type="ARBA" id="ARBA00022729"/>
    </source>
</evidence>
<dbReference type="NCBIfam" id="TIGR03901">
    <property type="entry name" value="MYXO-CTERM"/>
    <property type="match status" value="1"/>
</dbReference>
<feature type="signal peptide" evidence="5">
    <location>
        <begin position="1"/>
        <end position="30"/>
    </location>
</feature>
<dbReference type="NCBIfam" id="TIGR02232">
    <property type="entry name" value="myxo_disulf_rpt"/>
    <property type="match status" value="5"/>
</dbReference>
<evidence type="ECO:0000256" key="3">
    <source>
        <dbReference type="ARBA" id="ARBA00023157"/>
    </source>
</evidence>
<evidence type="ECO:0000256" key="4">
    <source>
        <dbReference type="SAM" id="MobiDB-lite"/>
    </source>
</evidence>